<keyword evidence="2" id="KW-1185">Reference proteome</keyword>
<accession>A0A7X5TTE7</accession>
<organism evidence="1 2">
    <name type="scientific">Lysinibacter cavernae</name>
    <dbReference type="NCBI Taxonomy" id="1640652"/>
    <lineage>
        <taxon>Bacteria</taxon>
        <taxon>Bacillati</taxon>
        <taxon>Actinomycetota</taxon>
        <taxon>Actinomycetes</taxon>
        <taxon>Micrococcales</taxon>
        <taxon>Microbacteriaceae</taxon>
        <taxon>Lysinibacter</taxon>
    </lineage>
</organism>
<evidence type="ECO:0000313" key="1">
    <source>
        <dbReference type="EMBL" id="NIH53409.1"/>
    </source>
</evidence>
<gene>
    <name evidence="1" type="ORF">FHX76_001277</name>
</gene>
<name>A0A7X5TTE7_9MICO</name>
<proteinExistence type="predicted"/>
<comment type="caution">
    <text evidence="1">The sequence shown here is derived from an EMBL/GenBank/DDBJ whole genome shotgun (WGS) entry which is preliminary data.</text>
</comment>
<reference evidence="1 2" key="1">
    <citation type="submission" date="2020-02" db="EMBL/GenBank/DDBJ databases">
        <title>Sequencing the genomes of 1000 actinobacteria strains.</title>
        <authorList>
            <person name="Klenk H.-P."/>
        </authorList>
    </citation>
    <scope>NUCLEOTIDE SEQUENCE [LARGE SCALE GENOMIC DNA]</scope>
    <source>
        <strain evidence="1 2">DSM 27960</strain>
    </source>
</reference>
<evidence type="ECO:0000313" key="2">
    <source>
        <dbReference type="Proteomes" id="UP000541033"/>
    </source>
</evidence>
<dbReference type="AlphaFoldDB" id="A0A7X5TTE7"/>
<protein>
    <submittedName>
        <fullName evidence="1">Uncharacterized protein</fullName>
    </submittedName>
</protein>
<dbReference type="Proteomes" id="UP000541033">
    <property type="component" value="Unassembled WGS sequence"/>
</dbReference>
<dbReference type="EMBL" id="JAAMOX010000001">
    <property type="protein sequence ID" value="NIH53409.1"/>
    <property type="molecule type" value="Genomic_DNA"/>
</dbReference>
<sequence>MWLGNPPAVKVKDCPVAAVNRPFAGRFVAVSLLRRSREAAS</sequence>